<dbReference type="KEGG" id="bpl:BURPS1106A_2047"/>
<reference evidence="2 3" key="1">
    <citation type="submission" date="2007-02" db="EMBL/GenBank/DDBJ databases">
        <authorList>
            <person name="DeShazer D."/>
            <person name="Woods D.E."/>
            <person name="Nierman W.C."/>
        </authorList>
    </citation>
    <scope>NUCLEOTIDE SEQUENCE [LARGE SCALE GENOMIC DNA]</scope>
    <source>
        <strain evidence="2 3">1106a</strain>
    </source>
</reference>
<accession>A3NVE1</accession>
<evidence type="ECO:0000313" key="3">
    <source>
        <dbReference type="Proteomes" id="UP000006738"/>
    </source>
</evidence>
<dbReference type="Proteomes" id="UP000006738">
    <property type="component" value="Chromosome I"/>
</dbReference>
<feature type="compositionally biased region" description="Polar residues" evidence="1">
    <location>
        <begin position="46"/>
        <end position="57"/>
    </location>
</feature>
<name>A3NVE1_BURP0</name>
<proteinExistence type="predicted"/>
<dbReference type="HOGENOM" id="CLU_2987817_0_0_4"/>
<feature type="region of interest" description="Disordered" evidence="1">
    <location>
        <begin position="17"/>
        <end position="57"/>
    </location>
</feature>
<dbReference type="EMBL" id="CP000572">
    <property type="protein sequence ID" value="ABN88736.1"/>
    <property type="molecule type" value="Genomic_DNA"/>
</dbReference>
<evidence type="ECO:0000313" key="2">
    <source>
        <dbReference type="EMBL" id="ABN88736.1"/>
    </source>
</evidence>
<gene>
    <name evidence="2" type="ordered locus">BURPS1106A_2047</name>
</gene>
<protein>
    <submittedName>
        <fullName evidence="2">Uncharacterized protein</fullName>
    </submittedName>
</protein>
<organism evidence="2 3">
    <name type="scientific">Burkholderia pseudomallei (strain 1106a)</name>
    <dbReference type="NCBI Taxonomy" id="357348"/>
    <lineage>
        <taxon>Bacteria</taxon>
        <taxon>Pseudomonadati</taxon>
        <taxon>Pseudomonadota</taxon>
        <taxon>Betaproteobacteria</taxon>
        <taxon>Burkholderiales</taxon>
        <taxon>Burkholderiaceae</taxon>
        <taxon>Burkholderia</taxon>
        <taxon>pseudomallei group</taxon>
    </lineage>
</organism>
<evidence type="ECO:0000256" key="1">
    <source>
        <dbReference type="SAM" id="MobiDB-lite"/>
    </source>
</evidence>
<dbReference type="AlphaFoldDB" id="A3NVE1"/>
<sequence>MTSWMQPLVRHCVRCHTRRRRDRSSIAAQVGASVRPHRQPDRTATRRLSTTRNGTSS</sequence>